<evidence type="ECO:0000256" key="1">
    <source>
        <dbReference type="SAM" id="MobiDB-lite"/>
    </source>
</evidence>
<dbReference type="EMBL" id="WHZV01000014">
    <property type="protein sequence ID" value="NEG56224.1"/>
    <property type="molecule type" value="Genomic_DNA"/>
</dbReference>
<evidence type="ECO:0000313" key="4">
    <source>
        <dbReference type="Proteomes" id="UP000483293"/>
    </source>
</evidence>
<evidence type="ECO:0000256" key="2">
    <source>
        <dbReference type="SAM" id="Phobius"/>
    </source>
</evidence>
<keyword evidence="2" id="KW-0812">Transmembrane</keyword>
<sequence>MADIQGEGSFDDERTSGGAVSRPVPDMGVHDDDPGERTDILPVMDLSGISSASGNIDASSADEDPVPADVDAHDAASGARTPDEEGHGAPDHDDVSGDAAVESSARPSSPLDVPDFESLVAPVRLPRRRPPLPAVLGVVVAVIAVVALVATLAIVRPFGSVRASDYSEATKLTVTMQKQYEKTSSAIDDALGFLYSQDAAYDKTKAAKLKAQAKRMRASAASFADLKANKDETVSAAYDAYLRQATRFADLSSDLADSAESLSGMAQVCNDTPSGTMYDSDFTAQYEQYITSCRTSTASMAKAKAKVVSDFAGTLNQTLDQMTDVVNQMKAIGNASDFDSNSDQIRQLQSLSSQLVDMDASSGAINDFQDKLRQTRENSNPTTALQKLNDALQQGYDEQSSK</sequence>
<dbReference type="AlphaFoldDB" id="A0A6L9SUS9"/>
<keyword evidence="2" id="KW-1133">Transmembrane helix</keyword>
<feature type="transmembrane region" description="Helical" evidence="2">
    <location>
        <begin position="134"/>
        <end position="155"/>
    </location>
</feature>
<gene>
    <name evidence="3" type="ORF">GFD21_10765</name>
</gene>
<evidence type="ECO:0000313" key="3">
    <source>
        <dbReference type="EMBL" id="NEG56224.1"/>
    </source>
</evidence>
<feature type="compositionally biased region" description="Basic and acidic residues" evidence="1">
    <location>
        <begin position="28"/>
        <end position="39"/>
    </location>
</feature>
<dbReference type="RefSeq" id="WP_163197985.1">
    <property type="nucleotide sequence ID" value="NZ_WHZV01000014.1"/>
</dbReference>
<dbReference type="SUPFAM" id="SSF46966">
    <property type="entry name" value="Spectrin repeat"/>
    <property type="match status" value="1"/>
</dbReference>
<keyword evidence="2" id="KW-0472">Membrane</keyword>
<feature type="compositionally biased region" description="Basic and acidic residues" evidence="1">
    <location>
        <begin position="81"/>
        <end position="95"/>
    </location>
</feature>
<name>A0A6L9SUS9_9BIFI</name>
<keyword evidence="4" id="KW-1185">Reference proteome</keyword>
<accession>A0A6L9SUS9</accession>
<feature type="region of interest" description="Disordered" evidence="1">
    <location>
        <begin position="1"/>
        <end position="113"/>
    </location>
</feature>
<comment type="caution">
    <text evidence="3">The sequence shown here is derived from an EMBL/GenBank/DDBJ whole genome shotgun (WGS) entry which is preliminary data.</text>
</comment>
<reference evidence="3 4" key="1">
    <citation type="submission" date="2019-10" db="EMBL/GenBank/DDBJ databases">
        <title>Bifidobacterium from non-human primates.</title>
        <authorList>
            <person name="Modesto M."/>
        </authorList>
    </citation>
    <scope>NUCLEOTIDE SEQUENCE [LARGE SCALE GENOMIC DNA]</scope>
    <source>
        <strain evidence="3 4">SMA15</strain>
    </source>
</reference>
<organism evidence="3 4">
    <name type="scientific">Bifidobacterium platyrrhinorum</name>
    <dbReference type="NCBI Taxonomy" id="2661628"/>
    <lineage>
        <taxon>Bacteria</taxon>
        <taxon>Bacillati</taxon>
        <taxon>Actinomycetota</taxon>
        <taxon>Actinomycetes</taxon>
        <taxon>Bifidobacteriales</taxon>
        <taxon>Bifidobacteriaceae</taxon>
        <taxon>Bifidobacterium</taxon>
    </lineage>
</organism>
<protein>
    <submittedName>
        <fullName evidence="3">Uncharacterized protein</fullName>
    </submittedName>
</protein>
<feature type="compositionally biased region" description="Polar residues" evidence="1">
    <location>
        <begin position="48"/>
        <end position="58"/>
    </location>
</feature>
<dbReference type="Proteomes" id="UP000483293">
    <property type="component" value="Unassembled WGS sequence"/>
</dbReference>
<proteinExistence type="predicted"/>